<dbReference type="SUPFAM" id="SSF48019">
    <property type="entry name" value="post-AAA+ oligomerization domain-like"/>
    <property type="match status" value="1"/>
</dbReference>
<dbReference type="Pfam" id="PF12169">
    <property type="entry name" value="DNA_pol3_gamma3"/>
    <property type="match status" value="1"/>
</dbReference>
<dbReference type="PANTHER" id="PTHR11669:SF0">
    <property type="entry name" value="PROTEIN STICHEL-LIKE 2"/>
    <property type="match status" value="1"/>
</dbReference>
<dbReference type="Pfam" id="PF22608">
    <property type="entry name" value="DNAX_ATPase_lid"/>
    <property type="match status" value="1"/>
</dbReference>
<dbReference type="PRINTS" id="PR00300">
    <property type="entry name" value="CLPPROTEASEA"/>
</dbReference>
<evidence type="ECO:0000256" key="10">
    <source>
        <dbReference type="ARBA" id="ARBA00049244"/>
    </source>
</evidence>
<dbReference type="InterPro" id="IPR008921">
    <property type="entry name" value="DNA_pol3_clamp-load_cplx_C"/>
</dbReference>
<comment type="catalytic activity">
    <reaction evidence="10 11">
        <text>DNA(n) + a 2'-deoxyribonucleoside 5'-triphosphate = DNA(n+1) + diphosphate</text>
        <dbReference type="Rhea" id="RHEA:22508"/>
        <dbReference type="Rhea" id="RHEA-COMP:17339"/>
        <dbReference type="Rhea" id="RHEA-COMP:17340"/>
        <dbReference type="ChEBI" id="CHEBI:33019"/>
        <dbReference type="ChEBI" id="CHEBI:61560"/>
        <dbReference type="ChEBI" id="CHEBI:173112"/>
        <dbReference type="EC" id="2.7.7.7"/>
    </reaction>
</comment>
<evidence type="ECO:0000256" key="8">
    <source>
        <dbReference type="ARBA" id="ARBA00022840"/>
    </source>
</evidence>
<dbReference type="GO" id="GO:0003887">
    <property type="term" value="F:DNA-directed DNA polymerase activity"/>
    <property type="evidence" value="ECO:0007669"/>
    <property type="project" value="UniProtKB-EC"/>
</dbReference>
<dbReference type="EC" id="2.7.7.7" evidence="11"/>
<evidence type="ECO:0000313" key="13">
    <source>
        <dbReference type="EMBL" id="WGK69592.1"/>
    </source>
</evidence>
<dbReference type="Gene3D" id="3.40.50.300">
    <property type="entry name" value="P-loop containing nucleotide triphosphate hydrolases"/>
    <property type="match status" value="1"/>
</dbReference>
<keyword evidence="2 11" id="KW-0808">Transferase</keyword>
<gene>
    <name evidence="11 13" type="primary">dnaX</name>
    <name evidence="13" type="ORF">P0082_01655</name>
</gene>
<evidence type="ECO:0000256" key="9">
    <source>
        <dbReference type="ARBA" id="ARBA00022932"/>
    </source>
</evidence>
<dbReference type="SMART" id="SM00382">
    <property type="entry name" value="AAA"/>
    <property type="match status" value="1"/>
</dbReference>
<dbReference type="InterPro" id="IPR001270">
    <property type="entry name" value="ClpA/B"/>
</dbReference>
<dbReference type="RefSeq" id="WP_326927778.1">
    <property type="nucleotide sequence ID" value="NZ_CP123443.1"/>
</dbReference>
<protein>
    <recommendedName>
        <fullName evidence="11">DNA polymerase III subunit gamma/tau</fullName>
        <ecNumber evidence="11">2.7.7.7</ecNumber>
    </recommendedName>
</protein>
<feature type="domain" description="AAA+ ATPase" evidence="12">
    <location>
        <begin position="37"/>
        <end position="179"/>
    </location>
</feature>
<dbReference type="PANTHER" id="PTHR11669">
    <property type="entry name" value="REPLICATION FACTOR C / DNA POLYMERASE III GAMMA-TAU SUBUNIT"/>
    <property type="match status" value="1"/>
</dbReference>
<accession>A0ABY8MHZ1</accession>
<dbReference type="NCBIfam" id="NF004046">
    <property type="entry name" value="PRK05563.1"/>
    <property type="match status" value="1"/>
</dbReference>
<proteinExistence type="inferred from homology"/>
<dbReference type="Gene3D" id="1.10.8.60">
    <property type="match status" value="1"/>
</dbReference>
<dbReference type="Gene3D" id="1.20.272.10">
    <property type="match status" value="1"/>
</dbReference>
<keyword evidence="5" id="KW-0479">Metal-binding</keyword>
<dbReference type="InterPro" id="IPR022754">
    <property type="entry name" value="DNA_pol_III_gamma-3"/>
</dbReference>
<dbReference type="InterPro" id="IPR050238">
    <property type="entry name" value="DNA_Rep/Repair_Clamp_Loader"/>
</dbReference>
<keyword evidence="8 11" id="KW-0067">ATP-binding</keyword>
<evidence type="ECO:0000256" key="1">
    <source>
        <dbReference type="ARBA" id="ARBA00006360"/>
    </source>
</evidence>
<keyword evidence="3 11" id="KW-0548">Nucleotidyltransferase</keyword>
<comment type="function">
    <text evidence="11">DNA polymerase III is a complex, multichain enzyme responsible for most of the replicative synthesis in bacteria. This DNA polymerase also exhibits 3' to 5' exonuclease activity.</text>
</comment>
<dbReference type="SUPFAM" id="SSF52540">
    <property type="entry name" value="P-loop containing nucleoside triphosphate hydrolases"/>
    <property type="match status" value="1"/>
</dbReference>
<evidence type="ECO:0000256" key="4">
    <source>
        <dbReference type="ARBA" id="ARBA00022705"/>
    </source>
</evidence>
<keyword evidence="7" id="KW-0862">Zinc</keyword>
<evidence type="ECO:0000313" key="14">
    <source>
        <dbReference type="Proteomes" id="UP001228690"/>
    </source>
</evidence>
<evidence type="ECO:0000256" key="11">
    <source>
        <dbReference type="RuleBase" id="RU364063"/>
    </source>
</evidence>
<name>A0ABY8MHZ1_9SPIO</name>
<dbReference type="InterPro" id="IPR045085">
    <property type="entry name" value="HLD_clamp_pol_III_gamma_tau"/>
</dbReference>
<sequence>MEYQVTATRRRPQNLKQLSGQSFVQQTLHNALNSGHIAHAYLFSGPRGVGKTSAARILARALNCEQGPTGTPCGECSNCRDILGGKAMDVIEIDGASHTGVDDIREIKDEVLYAPGSSRYKIFIIDEVHMLSNSAFNALLKTIEEPPEYIVFIFATTEIHKVPLTVRSRCQHYNFHLVSLEQIRQNLAEACAEIGLEYRNEALIWVAREAKGSMRDAYTLFDQVISFCAGQPLTLELIRQKMGLIAVDQLSKLCDALIDENLETAIDLYQQIINGGTSLEQLLVDLCDYLRALLLLQSGLNEQQLLLLLPYPSDHYSPKALQSWDREQLCHILERCFTLYRNLRYSINEHFELELLLFELSQLHYYRSGTRQLQRLEELTNRLQEGLPDYDGQHESPTAEIAGDKKKTLIA</sequence>
<dbReference type="Pfam" id="PF13177">
    <property type="entry name" value="DNA_pol3_delta2"/>
    <property type="match status" value="1"/>
</dbReference>
<evidence type="ECO:0000256" key="7">
    <source>
        <dbReference type="ARBA" id="ARBA00022833"/>
    </source>
</evidence>
<dbReference type="NCBIfam" id="TIGR02397">
    <property type="entry name" value="dnaX_nterm"/>
    <property type="match status" value="1"/>
</dbReference>
<reference evidence="13 14" key="1">
    <citation type="submission" date="2023-04" db="EMBL/GenBank/DDBJ databases">
        <title>Spirochaete genome identified in red abalone sample constitutes a novel genus.</title>
        <authorList>
            <person name="Sharma S.P."/>
            <person name="Purcell C.M."/>
            <person name="Hyde J.R."/>
            <person name="Severin A.J."/>
        </authorList>
    </citation>
    <scope>NUCLEOTIDE SEQUENCE [LARGE SCALE GENOMIC DNA]</scope>
    <source>
        <strain evidence="13 14">SP-2023</strain>
    </source>
</reference>
<evidence type="ECO:0000259" key="12">
    <source>
        <dbReference type="SMART" id="SM00382"/>
    </source>
</evidence>
<organism evidence="13 14">
    <name type="scientific">Candidatus Haliotispira prima</name>
    <dbReference type="NCBI Taxonomy" id="3034016"/>
    <lineage>
        <taxon>Bacteria</taxon>
        <taxon>Pseudomonadati</taxon>
        <taxon>Spirochaetota</taxon>
        <taxon>Spirochaetia</taxon>
        <taxon>Spirochaetales</taxon>
        <taxon>Spirochaetaceae</taxon>
        <taxon>Candidatus Haliotispira</taxon>
    </lineage>
</organism>
<keyword evidence="4 11" id="KW-0235">DNA replication</keyword>
<keyword evidence="6 11" id="KW-0547">Nucleotide-binding</keyword>
<keyword evidence="14" id="KW-1185">Reference proteome</keyword>
<dbReference type="Proteomes" id="UP001228690">
    <property type="component" value="Chromosome"/>
</dbReference>
<dbReference type="CDD" id="cd00009">
    <property type="entry name" value="AAA"/>
    <property type="match status" value="1"/>
</dbReference>
<evidence type="ECO:0000256" key="6">
    <source>
        <dbReference type="ARBA" id="ARBA00022741"/>
    </source>
</evidence>
<dbReference type="InterPro" id="IPR012763">
    <property type="entry name" value="DNA_pol_III_sug/sutau_N"/>
</dbReference>
<comment type="subunit">
    <text evidence="11">DNA polymerase III contains a core (composed of alpha, epsilon and theta chains) that associates with a tau subunit. This core dimerizes to form the POLIII' complex. PolIII' associates with the gamma complex (composed of gamma, delta, delta', psi and chi chains) and with the beta chain to form the complete DNA polymerase III complex.</text>
</comment>
<keyword evidence="9 11" id="KW-0239">DNA-directed DNA polymerase</keyword>
<evidence type="ECO:0000256" key="3">
    <source>
        <dbReference type="ARBA" id="ARBA00022695"/>
    </source>
</evidence>
<evidence type="ECO:0000256" key="2">
    <source>
        <dbReference type="ARBA" id="ARBA00022679"/>
    </source>
</evidence>
<comment type="similarity">
    <text evidence="1 11">Belongs to the DnaX/STICHEL family.</text>
</comment>
<dbReference type="InterPro" id="IPR027417">
    <property type="entry name" value="P-loop_NTPase"/>
</dbReference>
<evidence type="ECO:0000256" key="5">
    <source>
        <dbReference type="ARBA" id="ARBA00022723"/>
    </source>
</evidence>
<dbReference type="InterPro" id="IPR003593">
    <property type="entry name" value="AAA+_ATPase"/>
</dbReference>
<dbReference type="EMBL" id="CP123443">
    <property type="protein sequence ID" value="WGK69592.1"/>
    <property type="molecule type" value="Genomic_DNA"/>
</dbReference>